<dbReference type="InterPro" id="IPR042113">
    <property type="entry name" value="P_AcTrfase_dom1"/>
</dbReference>
<dbReference type="Proteomes" id="UP000243105">
    <property type="component" value="Unassembled WGS sequence"/>
</dbReference>
<sequence>MSGITLLEKIREKAKQLKKHIVLPDALDERTLKAGRIIVDEKIANVTLIGDDEKIYSLAEKIGVDLSGIRVLNPLKSEKMSDFVHIFYNLRKHKGISFEEAKETMKNPLFFGAMMVREGFADGSVAGSISTTADVLRAGIQVVGLMDGISIVSSFFLIVFPNKVYSFADCAVVPNPTAEQLADIAISTAINHKKLTGEEPIVAMLSFSTKGSAKHEMVDKVVQATQIARQKMPELIIDGELQLDAAIVPEVAKRKAPNSPVQGNANVLIFPNLDAGNIGYKMAQRMAGAEALGPIVQGLKKPCFDLSRGCSVEDIVNVVAINCVMG</sequence>
<dbReference type="NCBIfam" id="TIGR00651">
    <property type="entry name" value="pta"/>
    <property type="match status" value="1"/>
</dbReference>
<comment type="catalytic activity">
    <reaction evidence="1">
        <text>acetyl-CoA + phosphate = acetyl phosphate + CoA</text>
        <dbReference type="Rhea" id="RHEA:19521"/>
        <dbReference type="ChEBI" id="CHEBI:22191"/>
        <dbReference type="ChEBI" id="CHEBI:43474"/>
        <dbReference type="ChEBI" id="CHEBI:57287"/>
        <dbReference type="ChEBI" id="CHEBI:57288"/>
        <dbReference type="EC" id="2.3.1.8"/>
    </reaction>
</comment>
<protein>
    <recommendedName>
        <fullName evidence="5">Phosphate acetyltransferase</fullName>
        <ecNumber evidence="4">2.3.1.8</ecNumber>
    </recommendedName>
    <alternativeName>
        <fullName evidence="8">Phosphotransacetylase</fullName>
    </alternativeName>
</protein>
<evidence type="ECO:0000313" key="11">
    <source>
        <dbReference type="Proteomes" id="UP000243105"/>
    </source>
</evidence>
<organism evidence="10 11">
    <name type="scientific">Kryptobacter tengchongensis</name>
    <dbReference type="NCBI Taxonomy" id="1643429"/>
    <lineage>
        <taxon>Bacteria</taxon>
        <taxon>Pseudomonadati</taxon>
        <taxon>Candidatus Kryptoniota</taxon>
        <taxon>Candidatus Kryptobacter</taxon>
    </lineage>
</organism>
<dbReference type="EC" id="2.3.1.8" evidence="4"/>
<keyword evidence="7" id="KW-0012">Acyltransferase</keyword>
<dbReference type="Gene3D" id="3.40.50.10750">
    <property type="entry name" value="Isocitrate/Isopropylmalate dehydrogenase-like"/>
    <property type="match status" value="1"/>
</dbReference>
<dbReference type="InterPro" id="IPR012147">
    <property type="entry name" value="P_Ac_Bu_trans"/>
</dbReference>
<dbReference type="NCBIfam" id="NF007233">
    <property type="entry name" value="PRK09653.1"/>
    <property type="match status" value="1"/>
</dbReference>
<dbReference type="AlphaFoldDB" id="A0A916PER1"/>
<dbReference type="PANTHER" id="PTHR43356">
    <property type="entry name" value="PHOSPHATE ACETYLTRANSFERASE"/>
    <property type="match status" value="1"/>
</dbReference>
<gene>
    <name evidence="10" type="ORF">JGI25_01418</name>
</gene>
<comment type="caution">
    <text evidence="10">The sequence shown here is derived from an EMBL/GenBank/DDBJ whole genome shotgun (WGS) entry which is preliminary data.</text>
</comment>
<evidence type="ECO:0000259" key="9">
    <source>
        <dbReference type="Pfam" id="PF01515"/>
    </source>
</evidence>
<dbReference type="EMBL" id="CZVV01000120">
    <property type="protein sequence ID" value="CUT04445.1"/>
    <property type="molecule type" value="Genomic_DNA"/>
</dbReference>
<proteinExistence type="inferred from homology"/>
<accession>A0A916PER1</accession>
<evidence type="ECO:0000256" key="8">
    <source>
        <dbReference type="ARBA" id="ARBA00031108"/>
    </source>
</evidence>
<dbReference type="SUPFAM" id="SSF53659">
    <property type="entry name" value="Isocitrate/Isopropylmalate dehydrogenase-like"/>
    <property type="match status" value="1"/>
</dbReference>
<name>A0A916PER1_KRYT1</name>
<dbReference type="GO" id="GO:0008959">
    <property type="term" value="F:phosphate acetyltransferase activity"/>
    <property type="evidence" value="ECO:0007669"/>
    <property type="project" value="UniProtKB-EC"/>
</dbReference>
<reference evidence="10 11" key="1">
    <citation type="submission" date="2015-11" db="EMBL/GenBank/DDBJ databases">
        <authorList>
            <person name="Varghese N."/>
        </authorList>
    </citation>
    <scope>NUCLEOTIDE SEQUENCE [LARGE SCALE GENOMIC DNA]</scope>
    <source>
        <strain evidence="10 11">JGI-25</strain>
    </source>
</reference>
<dbReference type="InterPro" id="IPR004614">
    <property type="entry name" value="P_AcTrfase"/>
</dbReference>
<evidence type="ECO:0000256" key="2">
    <source>
        <dbReference type="ARBA" id="ARBA00004989"/>
    </source>
</evidence>
<dbReference type="PANTHER" id="PTHR43356:SF3">
    <property type="entry name" value="PHOSPHATE ACETYLTRANSFERASE"/>
    <property type="match status" value="1"/>
</dbReference>
<dbReference type="InterPro" id="IPR042112">
    <property type="entry name" value="P_AcTrfase_dom2"/>
</dbReference>
<evidence type="ECO:0000313" key="10">
    <source>
        <dbReference type="EMBL" id="CUT04445.1"/>
    </source>
</evidence>
<dbReference type="Pfam" id="PF01515">
    <property type="entry name" value="PTA_PTB"/>
    <property type="match status" value="1"/>
</dbReference>
<keyword evidence="6" id="KW-0808">Transferase</keyword>
<comment type="pathway">
    <text evidence="2">Metabolic intermediate biosynthesis; acetyl-CoA biosynthesis; acetyl-CoA from acetate: step 2/2.</text>
</comment>
<evidence type="ECO:0000256" key="1">
    <source>
        <dbReference type="ARBA" id="ARBA00000705"/>
    </source>
</evidence>
<evidence type="ECO:0000256" key="4">
    <source>
        <dbReference type="ARBA" id="ARBA00012707"/>
    </source>
</evidence>
<evidence type="ECO:0000256" key="6">
    <source>
        <dbReference type="ARBA" id="ARBA00022679"/>
    </source>
</evidence>
<evidence type="ECO:0000256" key="5">
    <source>
        <dbReference type="ARBA" id="ARBA00021528"/>
    </source>
</evidence>
<dbReference type="InterPro" id="IPR050500">
    <property type="entry name" value="Phos_Acetyltrans/Butyryltrans"/>
</dbReference>
<feature type="domain" description="Phosphate acetyl/butaryl transferase" evidence="9">
    <location>
        <begin position="6"/>
        <end position="322"/>
    </location>
</feature>
<dbReference type="Gene3D" id="3.40.50.10950">
    <property type="match status" value="1"/>
</dbReference>
<evidence type="ECO:0000256" key="3">
    <source>
        <dbReference type="ARBA" id="ARBA00005656"/>
    </source>
</evidence>
<dbReference type="PIRSF" id="PIRSF000428">
    <property type="entry name" value="P_Ac_trans"/>
    <property type="match status" value="1"/>
</dbReference>
<dbReference type="InterPro" id="IPR002505">
    <property type="entry name" value="PTA_PTB"/>
</dbReference>
<comment type="similarity">
    <text evidence="3">Belongs to the phosphate acetyltransferase and butyryltransferase family.</text>
</comment>
<evidence type="ECO:0000256" key="7">
    <source>
        <dbReference type="ARBA" id="ARBA00023315"/>
    </source>
</evidence>